<dbReference type="Proteomes" id="UP000001861">
    <property type="component" value="Unassembled WGS sequence"/>
</dbReference>
<accession>A8NDG7</accession>
<comment type="caution">
    <text evidence="3">The sequence shown here is derived from an EMBL/GenBank/DDBJ whole genome shotgun (WGS) entry which is preliminary data.</text>
</comment>
<evidence type="ECO:0000313" key="3">
    <source>
        <dbReference type="EMBL" id="EAU89012.1"/>
    </source>
</evidence>
<evidence type="ECO:0008006" key="5">
    <source>
        <dbReference type="Google" id="ProtNLM"/>
    </source>
</evidence>
<feature type="coiled-coil region" evidence="1">
    <location>
        <begin position="78"/>
        <end position="105"/>
    </location>
</feature>
<evidence type="ECO:0000313" key="4">
    <source>
        <dbReference type="Proteomes" id="UP000001861"/>
    </source>
</evidence>
<keyword evidence="4" id="KW-1185">Reference proteome</keyword>
<dbReference type="PANTHER" id="PTHR39603:SF1">
    <property type="entry name" value="CYANOVIRIN-N DOMAIN-CONTAINING PROTEIN"/>
    <property type="match status" value="1"/>
</dbReference>
<dbReference type="RefSeq" id="XP_001832767.1">
    <property type="nucleotide sequence ID" value="XM_001832715.1"/>
</dbReference>
<evidence type="ECO:0000256" key="1">
    <source>
        <dbReference type="SAM" id="Coils"/>
    </source>
</evidence>
<evidence type="ECO:0000256" key="2">
    <source>
        <dbReference type="SAM" id="SignalP"/>
    </source>
</evidence>
<organism evidence="3 4">
    <name type="scientific">Coprinopsis cinerea (strain Okayama-7 / 130 / ATCC MYA-4618 / FGSC 9003)</name>
    <name type="common">Inky cap fungus</name>
    <name type="synonym">Hormographiella aspergillata</name>
    <dbReference type="NCBI Taxonomy" id="240176"/>
    <lineage>
        <taxon>Eukaryota</taxon>
        <taxon>Fungi</taxon>
        <taxon>Dikarya</taxon>
        <taxon>Basidiomycota</taxon>
        <taxon>Agaricomycotina</taxon>
        <taxon>Agaricomycetes</taxon>
        <taxon>Agaricomycetidae</taxon>
        <taxon>Agaricales</taxon>
        <taxon>Agaricineae</taxon>
        <taxon>Psathyrellaceae</taxon>
        <taxon>Coprinopsis</taxon>
    </lineage>
</organism>
<dbReference type="InParanoid" id="A8NDG7"/>
<dbReference type="GeneID" id="6009255"/>
<dbReference type="EMBL" id="AACS02000009">
    <property type="protein sequence ID" value="EAU89012.1"/>
    <property type="molecule type" value="Genomic_DNA"/>
</dbReference>
<reference evidence="3 4" key="1">
    <citation type="journal article" date="2010" name="Proc. Natl. Acad. Sci. U.S.A.">
        <title>Insights into evolution of multicellular fungi from the assembled chromosomes of the mushroom Coprinopsis cinerea (Coprinus cinereus).</title>
        <authorList>
            <person name="Stajich J.E."/>
            <person name="Wilke S.K."/>
            <person name="Ahren D."/>
            <person name="Au C.H."/>
            <person name="Birren B.W."/>
            <person name="Borodovsky M."/>
            <person name="Burns C."/>
            <person name="Canback B."/>
            <person name="Casselton L.A."/>
            <person name="Cheng C.K."/>
            <person name="Deng J."/>
            <person name="Dietrich F.S."/>
            <person name="Fargo D.C."/>
            <person name="Farman M.L."/>
            <person name="Gathman A.C."/>
            <person name="Goldberg J."/>
            <person name="Guigo R."/>
            <person name="Hoegger P.J."/>
            <person name="Hooker J.B."/>
            <person name="Huggins A."/>
            <person name="James T.Y."/>
            <person name="Kamada T."/>
            <person name="Kilaru S."/>
            <person name="Kodira C."/>
            <person name="Kues U."/>
            <person name="Kupfer D."/>
            <person name="Kwan H.S."/>
            <person name="Lomsadze A."/>
            <person name="Li W."/>
            <person name="Lilly W.W."/>
            <person name="Ma L.J."/>
            <person name="Mackey A.J."/>
            <person name="Manning G."/>
            <person name="Martin F."/>
            <person name="Muraguchi H."/>
            <person name="Natvig D.O."/>
            <person name="Palmerini H."/>
            <person name="Ramesh M.A."/>
            <person name="Rehmeyer C.J."/>
            <person name="Roe B.A."/>
            <person name="Shenoy N."/>
            <person name="Stanke M."/>
            <person name="Ter-Hovhannisyan V."/>
            <person name="Tunlid A."/>
            <person name="Velagapudi R."/>
            <person name="Vision T.J."/>
            <person name="Zeng Q."/>
            <person name="Zolan M.E."/>
            <person name="Pukkila P.J."/>
        </authorList>
    </citation>
    <scope>NUCLEOTIDE SEQUENCE [LARGE SCALE GENOMIC DNA]</scope>
    <source>
        <strain evidence="4">Okayama-7 / 130 / ATCC MYA-4618 / FGSC 9003</strain>
    </source>
</reference>
<keyword evidence="1" id="KW-0175">Coiled coil</keyword>
<dbReference type="PANTHER" id="PTHR39603">
    <property type="entry name" value="CYANOVIRIN-N DOMAIN-CONTAINING PROTEIN"/>
    <property type="match status" value="1"/>
</dbReference>
<dbReference type="STRING" id="240176.A8NDG7"/>
<feature type="signal peptide" evidence="2">
    <location>
        <begin position="1"/>
        <end position="18"/>
    </location>
</feature>
<name>A8NDG7_COPC7</name>
<sequence>MLSLRHLLSSVHLTVVLAVVIMGVISGVMGIPQPPSEAAQRQKASDLIRAAETGELEIVPGPGLPSLASLNLTSRDLVVRALERLERFKLELAEEDDNSNALTKRYNPTCDYWGVSLNIDYAWFCYEYLHSIGSTTCAVPSWGSRFCHTVSGSGDVAWSGSVNGVSYTQSSCADVANGGVWVLNNCHYYIIGTAGWYYQMQGTNAAWGNENLIVSVHEM</sequence>
<dbReference type="VEuPathDB" id="FungiDB:CC1G_09981"/>
<dbReference type="AlphaFoldDB" id="A8NDG7"/>
<gene>
    <name evidence="3" type="ORF">CC1G_09981</name>
</gene>
<protein>
    <recommendedName>
        <fullName evidence="5">Secreted protein</fullName>
    </recommendedName>
</protein>
<proteinExistence type="predicted"/>
<dbReference type="KEGG" id="cci:CC1G_09981"/>
<dbReference type="OrthoDB" id="2686356at2759"/>
<feature type="chain" id="PRO_5002727229" description="Secreted protein" evidence="2">
    <location>
        <begin position="19"/>
        <end position="219"/>
    </location>
</feature>
<keyword evidence="2" id="KW-0732">Signal</keyword>